<keyword evidence="3" id="KW-1185">Reference proteome</keyword>
<name>A0A7W9EDU4_9SPHN</name>
<feature type="transmembrane region" description="Helical" evidence="1">
    <location>
        <begin position="49"/>
        <end position="69"/>
    </location>
</feature>
<comment type="caution">
    <text evidence="2">The sequence shown here is derived from an EMBL/GenBank/DDBJ whole genome shotgun (WGS) entry which is preliminary data.</text>
</comment>
<proteinExistence type="predicted"/>
<evidence type="ECO:0000256" key="1">
    <source>
        <dbReference type="SAM" id="Phobius"/>
    </source>
</evidence>
<dbReference type="Pfam" id="PF03203">
    <property type="entry name" value="MerC"/>
    <property type="match status" value="1"/>
</dbReference>
<sequence>MSDARTPAIDIAESAAVTASLLCLAHCLLIPLAIAMLPLLSDMLTLPEAFHIGLLIFAAPSALFALSLGWRQHGRAAPLVIGLGGIAALSAALAFPVQEALLTTAGSILLITAHITNWHLRHATRP</sequence>
<reference evidence="2 3" key="1">
    <citation type="submission" date="2020-08" db="EMBL/GenBank/DDBJ databases">
        <title>Genomic Encyclopedia of Type Strains, Phase IV (KMG-IV): sequencing the most valuable type-strain genomes for metagenomic binning, comparative biology and taxonomic classification.</title>
        <authorList>
            <person name="Goeker M."/>
        </authorList>
    </citation>
    <scope>NUCLEOTIDE SEQUENCE [LARGE SCALE GENOMIC DNA]</scope>
    <source>
        <strain evidence="2 3">DSM 25079</strain>
    </source>
</reference>
<evidence type="ECO:0000313" key="2">
    <source>
        <dbReference type="EMBL" id="MBB5685638.1"/>
    </source>
</evidence>
<protein>
    <submittedName>
        <fullName evidence="2">Putative ABC-type exoprotein transport system permease subunit</fullName>
    </submittedName>
</protein>
<gene>
    <name evidence="2" type="ORF">FHS49_001646</name>
</gene>
<keyword evidence="1" id="KW-0472">Membrane</keyword>
<evidence type="ECO:0000313" key="3">
    <source>
        <dbReference type="Proteomes" id="UP000549617"/>
    </source>
</evidence>
<organism evidence="2 3">
    <name type="scientific">Sphingobium boeckii</name>
    <dbReference type="NCBI Taxonomy" id="1082345"/>
    <lineage>
        <taxon>Bacteria</taxon>
        <taxon>Pseudomonadati</taxon>
        <taxon>Pseudomonadota</taxon>
        <taxon>Alphaproteobacteria</taxon>
        <taxon>Sphingomonadales</taxon>
        <taxon>Sphingomonadaceae</taxon>
        <taxon>Sphingobium</taxon>
    </lineage>
</organism>
<dbReference type="Proteomes" id="UP000549617">
    <property type="component" value="Unassembled WGS sequence"/>
</dbReference>
<dbReference type="InterPro" id="IPR004891">
    <property type="entry name" value="Mercury-R_MerC"/>
</dbReference>
<feature type="transmembrane region" description="Helical" evidence="1">
    <location>
        <begin position="76"/>
        <end position="95"/>
    </location>
</feature>
<keyword evidence="1" id="KW-1133">Transmembrane helix</keyword>
<keyword evidence="1" id="KW-0812">Transmembrane</keyword>
<feature type="transmembrane region" description="Helical" evidence="1">
    <location>
        <begin position="101"/>
        <end position="120"/>
    </location>
</feature>
<dbReference type="GO" id="GO:0016020">
    <property type="term" value="C:membrane"/>
    <property type="evidence" value="ECO:0007669"/>
    <property type="project" value="InterPro"/>
</dbReference>
<dbReference type="AlphaFoldDB" id="A0A7W9EDU4"/>
<dbReference type="GO" id="GO:0015097">
    <property type="term" value="F:mercury ion transmembrane transporter activity"/>
    <property type="evidence" value="ECO:0007669"/>
    <property type="project" value="InterPro"/>
</dbReference>
<dbReference type="EMBL" id="JACIJC010000002">
    <property type="protein sequence ID" value="MBB5685638.1"/>
    <property type="molecule type" value="Genomic_DNA"/>
</dbReference>
<accession>A0A7W9EDU4</accession>
<feature type="transmembrane region" description="Helical" evidence="1">
    <location>
        <begin position="12"/>
        <end position="37"/>
    </location>
</feature>
<dbReference type="RefSeq" id="WP_184017115.1">
    <property type="nucleotide sequence ID" value="NZ_JACIJC010000002.1"/>
</dbReference>